<gene>
    <name evidence="2" type="ORF">Riggi_54</name>
</gene>
<evidence type="ECO:0000256" key="1">
    <source>
        <dbReference type="SAM" id="Coils"/>
    </source>
</evidence>
<proteinExistence type="predicted"/>
<dbReference type="RefSeq" id="YP_008770611.1">
    <property type="nucleotide sequence ID" value="NC_022765.1"/>
</dbReference>
<keyword evidence="1" id="KW-0175">Coiled coil</keyword>
<evidence type="ECO:0000313" key="2">
    <source>
        <dbReference type="EMBL" id="AGY48216.1"/>
    </source>
</evidence>
<dbReference type="Gene3D" id="1.20.5.170">
    <property type="match status" value="1"/>
</dbReference>
<dbReference type="Proteomes" id="UP000017652">
    <property type="component" value="Segment"/>
</dbReference>
<keyword evidence="3" id="KW-1185">Reference proteome</keyword>
<dbReference type="GeneID" id="17959364"/>
<evidence type="ECO:0000313" key="3">
    <source>
        <dbReference type="Proteomes" id="UP000017652"/>
    </source>
</evidence>
<name>U5PWS6_9CAUD</name>
<sequence length="146" mass="17538">MWEWLKSWFRYKQVTSEELPHALVLEETLEQCYSAWMSDRELLNGARLELKTARKQIDELEDLLRSQDEDLRKMRNNSKQKDDPLLDSYLGAIKQGNLARKEMQERIDELENEVHNLTVELKRKSKYINAKQMKIDRLEKELDKTI</sequence>
<dbReference type="KEGG" id="vg:17959364"/>
<organism evidence="2 3">
    <name type="scientific">Bacillus phage Riggi</name>
    <dbReference type="NCBI Taxonomy" id="2884426"/>
    <lineage>
        <taxon>Viruses</taxon>
        <taxon>Duplodnaviria</taxon>
        <taxon>Heunggongvirae</taxon>
        <taxon>Uroviricota</taxon>
        <taxon>Caudoviricetes</taxon>
        <taxon>Ehrlichviridae</taxon>
        <taxon>Andromedavirus</taxon>
        <taxon>Andromedavirus riggi</taxon>
    </lineage>
</organism>
<feature type="coiled-coil region" evidence="1">
    <location>
        <begin position="43"/>
        <end position="141"/>
    </location>
</feature>
<reference evidence="2 3" key="1">
    <citation type="journal article" date="2013" name="Genome Announc.">
        <title>Complete Genome of Bacillus pumilus Siphophage Riggi.</title>
        <authorList>
            <person name="Still E.L."/>
            <person name="Riggi C.F."/>
            <person name="Chamakura K.R."/>
            <person name="Kuty Everett G.F."/>
        </authorList>
    </citation>
    <scope>NUCLEOTIDE SEQUENCE [LARGE SCALE GENOMIC DNA]</scope>
</reference>
<protein>
    <submittedName>
        <fullName evidence="2">Uncharacterized protein</fullName>
    </submittedName>
</protein>
<dbReference type="EMBL" id="KF669659">
    <property type="protein sequence ID" value="AGY48216.1"/>
    <property type="molecule type" value="Genomic_DNA"/>
</dbReference>
<accession>U5PWS6</accession>